<dbReference type="Proteomes" id="UP000195489">
    <property type="component" value="Unassembled WGS sequence"/>
</dbReference>
<evidence type="ECO:0000313" key="3">
    <source>
        <dbReference type="Proteomes" id="UP000195489"/>
    </source>
</evidence>
<feature type="region of interest" description="Disordered" evidence="1">
    <location>
        <begin position="223"/>
        <end position="472"/>
    </location>
</feature>
<feature type="non-terminal residue" evidence="2">
    <location>
        <position position="1"/>
    </location>
</feature>
<dbReference type="EMBL" id="FMIM01000170">
    <property type="protein sequence ID" value="SCL86253.1"/>
    <property type="molecule type" value="Genomic_DNA"/>
</dbReference>
<feature type="compositionally biased region" description="Low complexity" evidence="1">
    <location>
        <begin position="393"/>
        <end position="405"/>
    </location>
</feature>
<evidence type="ECO:0000313" key="2">
    <source>
        <dbReference type="EMBL" id="SCL86253.1"/>
    </source>
</evidence>
<name>A0A1D3L8A5_PLACU</name>
<dbReference type="Pfam" id="PF06022">
    <property type="entry name" value="Cir_Bir_Yir"/>
    <property type="match status" value="1"/>
</dbReference>
<proteinExistence type="predicted"/>
<gene>
    <name evidence="2" type="ORF">PCHCB_000511100</name>
</gene>
<reference evidence="2 3" key="1">
    <citation type="submission" date="2016-08" db="EMBL/GenBank/DDBJ databases">
        <authorList>
            <consortium name="Pathogen Informatics"/>
        </authorList>
    </citation>
    <scope>NUCLEOTIDE SEQUENCE [LARGE SCALE GENOMIC DNA]</scope>
    <source>
        <strain evidence="2 3">CB</strain>
    </source>
</reference>
<dbReference type="AlphaFoldDB" id="A0A1D3L8A5"/>
<feature type="compositionally biased region" description="Basic and acidic residues" evidence="1">
    <location>
        <begin position="288"/>
        <end position="314"/>
    </location>
</feature>
<feature type="compositionally biased region" description="Pro residues" evidence="1">
    <location>
        <begin position="382"/>
        <end position="392"/>
    </location>
</feature>
<protein>
    <submittedName>
        <fullName evidence="2">CIR protein</fullName>
    </submittedName>
</protein>
<feature type="compositionally biased region" description="Basic and acidic residues" evidence="1">
    <location>
        <begin position="240"/>
        <end position="254"/>
    </location>
</feature>
<evidence type="ECO:0000256" key="1">
    <source>
        <dbReference type="SAM" id="MobiDB-lite"/>
    </source>
</evidence>
<accession>A0A1D3L8A5</accession>
<feature type="compositionally biased region" description="Polar residues" evidence="1">
    <location>
        <begin position="447"/>
        <end position="471"/>
    </location>
</feature>
<feature type="non-terminal residue" evidence="2">
    <location>
        <position position="489"/>
    </location>
</feature>
<dbReference type="InterPro" id="IPR006477">
    <property type="entry name" value="Yir_bir_cir"/>
</dbReference>
<feature type="compositionally biased region" description="Polar residues" evidence="1">
    <location>
        <begin position="255"/>
        <end position="269"/>
    </location>
</feature>
<organism evidence="2 3">
    <name type="scientific">Plasmodium chabaudi chabaudi</name>
    <dbReference type="NCBI Taxonomy" id="31271"/>
    <lineage>
        <taxon>Eukaryota</taxon>
        <taxon>Sar</taxon>
        <taxon>Alveolata</taxon>
        <taxon>Apicomplexa</taxon>
        <taxon>Aconoidasida</taxon>
        <taxon>Haemosporida</taxon>
        <taxon>Plasmodiidae</taxon>
        <taxon>Plasmodium</taxon>
        <taxon>Plasmodium (Vinckeia)</taxon>
    </lineage>
</organism>
<sequence>SYKKFCPKGVCNNNYDRIGALCEYLLAELPKNNDKQKGGNNNGNRDYEYIYMWLADKFLKVNDDYSFSLNDYYEELIVKHGGNFGWWEKLDDKMFWKDSNIILMARFYYLLMDICNALLENEKSELDLKRIEGIDKKCHITYHFLKQRVSRCSPYAQLLVDLKKTYDEYKILVNKKIQQGKHDKIKFSELPPLSNNKNNQPELTFDNSGCRLVHLLLQKHGTKYKPKKMLKVPKSSSNGENKHKESKKETHKPTNNDMKPSAKNNTQQSTKEETKQFIKNENQLSEPKVSEHKISESKEPKLKEPELKEQELKAPDISQKGNVQSQIFPESSQSLREASLNNTPVSSDSKDTQNIMEIVSENSVNQPTATNNISKRDQQLPEIPPTPQPTEPLSPSSELISEQIPVEPEKDAVELSDNLPDTESGPTKRIKRSISQENSLDQEKTTETQTPNSSSEQSQDIQKSSDSNNELNIKKVIDYSVDFFRTYSS</sequence>
<feature type="compositionally biased region" description="Polar residues" evidence="1">
    <location>
        <begin position="319"/>
        <end position="373"/>
    </location>
</feature>